<keyword evidence="7" id="KW-0653">Protein transport</keyword>
<feature type="compositionally biased region" description="Polar residues" evidence="8">
    <location>
        <begin position="923"/>
        <end position="935"/>
    </location>
</feature>
<dbReference type="GO" id="GO:0004190">
    <property type="term" value="F:aspartic-type endopeptidase activity"/>
    <property type="evidence" value="ECO:0007669"/>
    <property type="project" value="InterPro"/>
</dbReference>
<dbReference type="Proteomes" id="UP000807469">
    <property type="component" value="Unassembled WGS sequence"/>
</dbReference>
<feature type="domain" description="Sec16 Sec23-binding" evidence="9">
    <location>
        <begin position="225"/>
        <end position="564"/>
    </location>
</feature>
<comment type="similarity">
    <text evidence="2 7">Belongs to the SEC16 family.</text>
</comment>
<evidence type="ECO:0000256" key="5">
    <source>
        <dbReference type="ARBA" id="ARBA00022892"/>
    </source>
</evidence>
<feature type="region of interest" description="Disordered" evidence="8">
    <location>
        <begin position="758"/>
        <end position="839"/>
    </location>
</feature>
<dbReference type="Pfam" id="PF12931">
    <property type="entry name" value="TPR_Sec16"/>
    <property type="match status" value="1"/>
</dbReference>
<evidence type="ECO:0000256" key="1">
    <source>
        <dbReference type="ARBA" id="ARBA00004397"/>
    </source>
</evidence>
<keyword evidence="12" id="KW-1185">Reference proteome</keyword>
<feature type="compositionally biased region" description="Low complexity" evidence="8">
    <location>
        <begin position="656"/>
        <end position="670"/>
    </location>
</feature>
<keyword evidence="4 7" id="KW-0256">Endoplasmic reticulum</keyword>
<feature type="compositionally biased region" description="Basic and acidic residues" evidence="8">
    <location>
        <begin position="780"/>
        <end position="791"/>
    </location>
</feature>
<comment type="caution">
    <text evidence="11">The sequence shown here is derived from an EMBL/GenBank/DDBJ whole genome shotgun (WGS) entry which is preliminary data.</text>
</comment>
<evidence type="ECO:0000259" key="9">
    <source>
        <dbReference type="Pfam" id="PF12931"/>
    </source>
</evidence>
<dbReference type="GO" id="GO:0016192">
    <property type="term" value="P:vesicle-mediated transport"/>
    <property type="evidence" value="ECO:0007669"/>
    <property type="project" value="UniProtKB-KW"/>
</dbReference>
<dbReference type="GO" id="GO:0005789">
    <property type="term" value="C:endoplasmic reticulum membrane"/>
    <property type="evidence" value="ECO:0007669"/>
    <property type="project" value="UniProtKB-SubCell"/>
</dbReference>
<evidence type="ECO:0000256" key="4">
    <source>
        <dbReference type="ARBA" id="ARBA00022824"/>
    </source>
</evidence>
<evidence type="ECO:0000256" key="8">
    <source>
        <dbReference type="SAM" id="MobiDB-lite"/>
    </source>
</evidence>
<evidence type="ECO:0000256" key="3">
    <source>
        <dbReference type="ARBA" id="ARBA00022448"/>
    </source>
</evidence>
<name>A0A9P5Z8X2_9AGAR</name>
<dbReference type="PROSITE" id="PS00141">
    <property type="entry name" value="ASP_PROTEASE"/>
    <property type="match status" value="1"/>
</dbReference>
<evidence type="ECO:0000256" key="7">
    <source>
        <dbReference type="RuleBase" id="RU364101"/>
    </source>
</evidence>
<dbReference type="AlphaFoldDB" id="A0A9P5Z8X2"/>
<dbReference type="InterPro" id="IPR001969">
    <property type="entry name" value="Aspartic_peptidase_AS"/>
</dbReference>
<evidence type="ECO:0000256" key="6">
    <source>
        <dbReference type="ARBA" id="ARBA00024687"/>
    </source>
</evidence>
<dbReference type="Gene3D" id="1.25.40.1030">
    <property type="match status" value="1"/>
</dbReference>
<dbReference type="GO" id="GO:0006508">
    <property type="term" value="P:proteolysis"/>
    <property type="evidence" value="ECO:0007669"/>
    <property type="project" value="InterPro"/>
</dbReference>
<dbReference type="GO" id="GO:0006914">
    <property type="term" value="P:autophagy"/>
    <property type="evidence" value="ECO:0007669"/>
    <property type="project" value="UniProtKB-KW"/>
</dbReference>
<dbReference type="Pfam" id="PF12932">
    <property type="entry name" value="Sec16"/>
    <property type="match status" value="1"/>
</dbReference>
<proteinExistence type="inferred from homology"/>
<feature type="region of interest" description="Disordered" evidence="8">
    <location>
        <begin position="853"/>
        <end position="968"/>
    </location>
</feature>
<feature type="compositionally biased region" description="Polar residues" evidence="8">
    <location>
        <begin position="616"/>
        <end position="655"/>
    </location>
</feature>
<comment type="function">
    <text evidence="6 7">Involved in the initiation of assembly of the COPII coat required for the formation of transport vesicles from the endoplasmic reticulum (ER) and the selection of cargo molecules. Also involved in autophagy.</text>
</comment>
<keyword evidence="5 7" id="KW-0931">ER-Golgi transport</keyword>
<dbReference type="OrthoDB" id="8918678at2759"/>
<dbReference type="PANTHER" id="PTHR13402">
    <property type="entry name" value="RGPR-RELATED"/>
    <property type="match status" value="1"/>
</dbReference>
<protein>
    <recommendedName>
        <fullName evidence="7">Protein transport protein sec16</fullName>
    </recommendedName>
</protein>
<evidence type="ECO:0000256" key="2">
    <source>
        <dbReference type="ARBA" id="ARBA00005927"/>
    </source>
</evidence>
<feature type="region of interest" description="Disordered" evidence="8">
    <location>
        <begin position="1"/>
        <end position="20"/>
    </location>
</feature>
<keyword evidence="7" id="KW-0472">Membrane</keyword>
<dbReference type="CDD" id="cd09233">
    <property type="entry name" value="ACE1-Sec16-like"/>
    <property type="match status" value="1"/>
</dbReference>
<feature type="domain" description="Sec16 central conserved" evidence="10">
    <location>
        <begin position="28"/>
        <end position="161"/>
    </location>
</feature>
<keyword evidence="3 7" id="KW-0813">Transport</keyword>
<evidence type="ECO:0000313" key="11">
    <source>
        <dbReference type="EMBL" id="KAF9482773.1"/>
    </source>
</evidence>
<dbReference type="GO" id="GO:0015031">
    <property type="term" value="P:protein transport"/>
    <property type="evidence" value="ECO:0007669"/>
    <property type="project" value="UniProtKB-KW"/>
</dbReference>
<organism evidence="11 12">
    <name type="scientific">Pholiota conissans</name>
    <dbReference type="NCBI Taxonomy" id="109636"/>
    <lineage>
        <taxon>Eukaryota</taxon>
        <taxon>Fungi</taxon>
        <taxon>Dikarya</taxon>
        <taxon>Basidiomycota</taxon>
        <taxon>Agaricomycotina</taxon>
        <taxon>Agaricomycetes</taxon>
        <taxon>Agaricomycetidae</taxon>
        <taxon>Agaricales</taxon>
        <taxon>Agaricineae</taxon>
        <taxon>Strophariaceae</taxon>
        <taxon>Pholiota</taxon>
    </lineage>
</organism>
<dbReference type="PANTHER" id="PTHR13402:SF6">
    <property type="entry name" value="SECRETORY 16, ISOFORM I"/>
    <property type="match status" value="1"/>
</dbReference>
<dbReference type="GO" id="GO:0070971">
    <property type="term" value="C:endoplasmic reticulum exit site"/>
    <property type="evidence" value="ECO:0007669"/>
    <property type="project" value="TreeGrafter"/>
</dbReference>
<accession>A0A9P5Z8X2</accession>
<feature type="region of interest" description="Disordered" evidence="8">
    <location>
        <begin position="590"/>
        <end position="694"/>
    </location>
</feature>
<evidence type="ECO:0000259" key="10">
    <source>
        <dbReference type="Pfam" id="PF12932"/>
    </source>
</evidence>
<dbReference type="EMBL" id="MU155161">
    <property type="protein sequence ID" value="KAF9482773.1"/>
    <property type="molecule type" value="Genomic_DNA"/>
</dbReference>
<dbReference type="InterPro" id="IPR024298">
    <property type="entry name" value="Sec16_Sec23-bd"/>
</dbReference>
<comment type="subcellular location">
    <subcellularLocation>
        <location evidence="1">Endoplasmic reticulum membrane</location>
        <topology evidence="1">Peripheral membrane protein</topology>
        <orientation evidence="1">Cytoplasmic side</orientation>
    </subcellularLocation>
</comment>
<keyword evidence="7" id="KW-0072">Autophagy</keyword>
<dbReference type="GO" id="GO:0070973">
    <property type="term" value="P:protein localization to endoplasmic reticulum exit site"/>
    <property type="evidence" value="ECO:0007669"/>
    <property type="project" value="TreeGrafter"/>
</dbReference>
<dbReference type="GO" id="GO:0012507">
    <property type="term" value="C:ER to Golgi transport vesicle membrane"/>
    <property type="evidence" value="ECO:0007669"/>
    <property type="project" value="TreeGrafter"/>
</dbReference>
<reference evidence="11" key="1">
    <citation type="submission" date="2020-11" db="EMBL/GenBank/DDBJ databases">
        <authorList>
            <consortium name="DOE Joint Genome Institute"/>
            <person name="Ahrendt S."/>
            <person name="Riley R."/>
            <person name="Andreopoulos W."/>
            <person name="Labutti K."/>
            <person name="Pangilinan J."/>
            <person name="Ruiz-Duenas F.J."/>
            <person name="Barrasa J.M."/>
            <person name="Sanchez-Garcia M."/>
            <person name="Camarero S."/>
            <person name="Miyauchi S."/>
            <person name="Serrano A."/>
            <person name="Linde D."/>
            <person name="Babiker R."/>
            <person name="Drula E."/>
            <person name="Ayuso-Fernandez I."/>
            <person name="Pacheco R."/>
            <person name="Padilla G."/>
            <person name="Ferreira P."/>
            <person name="Barriuso J."/>
            <person name="Kellner H."/>
            <person name="Castanera R."/>
            <person name="Alfaro M."/>
            <person name="Ramirez L."/>
            <person name="Pisabarro A.G."/>
            <person name="Kuo A."/>
            <person name="Tritt A."/>
            <person name="Lipzen A."/>
            <person name="He G."/>
            <person name="Yan M."/>
            <person name="Ng V."/>
            <person name="Cullen D."/>
            <person name="Martin F."/>
            <person name="Rosso M.-N."/>
            <person name="Henrissat B."/>
            <person name="Hibbett D."/>
            <person name="Martinez A.T."/>
            <person name="Grigoriev I.V."/>
        </authorList>
    </citation>
    <scope>NUCLEOTIDE SEQUENCE</scope>
    <source>
        <strain evidence="11">CIRM-BRFM 674</strain>
    </source>
</reference>
<dbReference type="GO" id="GO:0007030">
    <property type="term" value="P:Golgi organization"/>
    <property type="evidence" value="ECO:0007669"/>
    <property type="project" value="TreeGrafter"/>
</dbReference>
<dbReference type="InterPro" id="IPR024340">
    <property type="entry name" value="Sec16_CCD"/>
</dbReference>
<gene>
    <name evidence="11" type="ORF">BDN70DRAFT_800853</name>
</gene>
<sequence>MKPAVGQYAPSPSLVGANDPLSRTSARAPVVTFGFGGKLITCFHGMPGLNTGFDVAFSSRTTSELKIRILHKTLSESSLTATESSYPGPLLVDSGTASISLVRPNTATQTRTKKASVLNYLSGRISEIQQGLGYLSGSDGQMAENKLILVKLLNVMVDNNGRLLGTPQAEAAVRSTLVPRLEGAPVIQDAVSLHCVAYIASYKVPVLDEVPISVTTLRPSALDKIEELLLLGDRRQAYQFAMEQKLWAHAMVVASSIDKESWKDVVHDFLRSELAAKAESDITLGVNGKLPHSSKGNRESLRVAYSLFSGQGSAAIEELAPLTLLQRGLGGHFHPPTMPAMTPRTPNFNAMQTSNLLLLPVDSLTAWAETVAMMISSPLTPEASSALTALGDQLIANDWVEAAHVCYLLSPQTSLFGGLGSPSARLTLIGAKNPADVMKHPDSLTFSEILEFAMSLVPVSKGQEAFHGIPHLQAYRFIRAIQLAEVGQIQLANKYCDAVNASLSHTSSYSNFALLEQLQGLQQRLSGVFPGEKGGSWIGGKLTKPSLDSFGGWLEGTFTKIVTGQSEIATSASDHSKSIDQPFVGPFAHYSTISSNTPSARSSPQPQPPAGYNAPPQRTSSAMATSTPYSQQVQVERSSSAMGYSLQRPTIQTQGSSNSLSSSQSSPVGSTLNNLTRGLDPYTPKTHEFSTGNDVLETPVQTSWWGSSNAANEESNTPKAATFMKVDESSVQASNDGFISLMDSQTFSVGPAKYVSSAPPIINEDEDDDLGLGNSKSKPKQAEESSSTKDEAEAEASKPSAEPAKTEEPRTASTSWLGRWFKRSESTPAPIKASLGEESAFYYDKEQKRWVNRKANDEAASKSAAPPPPPSRAQTASPGMSASKLHPPANAPPVRPASAVDLAEPGRTPMRVRSNLAPPMESAPSTPTGTRQNPSSGPPPVRPKSQATKRNVRSRYVDVFQQEGGGSA</sequence>
<evidence type="ECO:0000313" key="12">
    <source>
        <dbReference type="Proteomes" id="UP000807469"/>
    </source>
</evidence>